<dbReference type="Pfam" id="PF01400">
    <property type="entry name" value="Astacin"/>
    <property type="match status" value="1"/>
</dbReference>
<feature type="binding site" evidence="1">
    <location>
        <position position="184"/>
    </location>
    <ligand>
        <name>Zn(2+)</name>
        <dbReference type="ChEBI" id="CHEBI:29105"/>
        <note>catalytic</note>
    </ligand>
</feature>
<dbReference type="PRINTS" id="PR00480">
    <property type="entry name" value="ASTACIN"/>
</dbReference>
<dbReference type="PROSITE" id="PS51864">
    <property type="entry name" value="ASTACIN"/>
    <property type="match status" value="1"/>
</dbReference>
<name>A0ABY4HN13_9FLAO</name>
<organism evidence="4 5">
    <name type="scientific">Flavobacterium sediminilitoris</name>
    <dbReference type="NCBI Taxonomy" id="2024526"/>
    <lineage>
        <taxon>Bacteria</taxon>
        <taxon>Pseudomonadati</taxon>
        <taxon>Bacteroidota</taxon>
        <taxon>Flavobacteriia</taxon>
        <taxon>Flavobacteriales</taxon>
        <taxon>Flavobacteriaceae</taxon>
        <taxon>Flavobacterium</taxon>
    </lineage>
</organism>
<evidence type="ECO:0000256" key="1">
    <source>
        <dbReference type="PROSITE-ProRule" id="PRU01211"/>
    </source>
</evidence>
<dbReference type="InterPro" id="IPR001506">
    <property type="entry name" value="Peptidase_M12A"/>
</dbReference>
<evidence type="ECO:0000256" key="2">
    <source>
        <dbReference type="SAM" id="SignalP"/>
    </source>
</evidence>
<dbReference type="RefSeq" id="WP_246916554.1">
    <property type="nucleotide sequence ID" value="NZ_CP090145.1"/>
</dbReference>
<dbReference type="PANTHER" id="PTHR10127">
    <property type="entry name" value="DISCOIDIN, CUB, EGF, LAMININ , AND ZINC METALLOPROTEASE DOMAIN CONTAINING"/>
    <property type="match status" value="1"/>
</dbReference>
<keyword evidence="5" id="KW-1185">Reference proteome</keyword>
<evidence type="ECO:0000259" key="3">
    <source>
        <dbReference type="PROSITE" id="PS51864"/>
    </source>
</evidence>
<evidence type="ECO:0000313" key="5">
    <source>
        <dbReference type="Proteomes" id="UP000830454"/>
    </source>
</evidence>
<protein>
    <submittedName>
        <fullName evidence="4">M12 family metallopeptidase</fullName>
    </submittedName>
</protein>
<keyword evidence="1" id="KW-0645">Protease</keyword>
<reference evidence="4" key="1">
    <citation type="submission" date="2021-12" db="EMBL/GenBank/DDBJ databases">
        <authorList>
            <person name="Cha I.-T."/>
            <person name="Lee K.-E."/>
            <person name="Park S.-J."/>
        </authorList>
    </citation>
    <scope>NUCLEOTIDE SEQUENCE</scope>
    <source>
        <strain evidence="4">YSM-43</strain>
    </source>
</reference>
<dbReference type="PROSITE" id="PS51257">
    <property type="entry name" value="PROKAR_LIPOPROTEIN"/>
    <property type="match status" value="1"/>
</dbReference>
<feature type="chain" id="PRO_5047350788" evidence="2">
    <location>
        <begin position="21"/>
        <end position="284"/>
    </location>
</feature>
<keyword evidence="2" id="KW-0732">Signal</keyword>
<feature type="signal peptide" evidence="2">
    <location>
        <begin position="1"/>
        <end position="20"/>
    </location>
</feature>
<comment type="caution">
    <text evidence="1">Lacks conserved residue(s) required for the propagation of feature annotation.</text>
</comment>
<keyword evidence="1" id="KW-0482">Metalloprotease</keyword>
<reference evidence="4" key="2">
    <citation type="submission" date="2022-04" db="EMBL/GenBank/DDBJ databases">
        <title>Complete Genome Sequence of Flavobacterium sediminilitoris YSM-43, Isolated from a Tidal Sediment.</title>
        <authorList>
            <person name="Lee P.A."/>
        </authorList>
    </citation>
    <scope>NUCLEOTIDE SEQUENCE</scope>
    <source>
        <strain evidence="4">YSM-43</strain>
    </source>
</reference>
<proteinExistence type="predicted"/>
<dbReference type="Gene3D" id="3.40.390.10">
    <property type="entry name" value="Collagenase (Catalytic Domain)"/>
    <property type="match status" value="1"/>
</dbReference>
<dbReference type="SMART" id="SM00235">
    <property type="entry name" value="ZnMc"/>
    <property type="match status" value="1"/>
</dbReference>
<keyword evidence="1" id="KW-0862">Zinc</keyword>
<dbReference type="EMBL" id="CP090145">
    <property type="protein sequence ID" value="UOX33968.1"/>
    <property type="molecule type" value="Genomic_DNA"/>
</dbReference>
<sequence>MNLRKLALLVIFALGFTACEKNEVNNNSLNDNNDFTDEIYNAKSTGNVIDAVYRGNLVQLLEIEDDKYLYDGDVVLERSDFLLPNETATEKGVYGGGTWPNRTVRWKYASGVSSSLKSKWVSAKNTWTNELGFTFVEITGTSGDYILVQQNNSGSAYSTSIGRRGGQQIISVDPASFSTGSVIHEIGHAVGLIHEQKRPDRDTYITVNYSNIRPNWRSQYDKCSGCTSNGTFDFNSIMLYGARASSSVVYNTSIPAMTKKDGSTWTSQRSYLSTGDKAAINAKY</sequence>
<feature type="active site" evidence="1">
    <location>
        <position position="185"/>
    </location>
</feature>
<dbReference type="InterPro" id="IPR024079">
    <property type="entry name" value="MetalloPept_cat_dom_sf"/>
</dbReference>
<feature type="binding site" evidence="1">
    <location>
        <position position="188"/>
    </location>
    <ligand>
        <name>Zn(2+)</name>
        <dbReference type="ChEBI" id="CHEBI:29105"/>
        <note>catalytic</note>
    </ligand>
</feature>
<feature type="binding site" evidence="1">
    <location>
        <position position="194"/>
    </location>
    <ligand>
        <name>Zn(2+)</name>
        <dbReference type="ChEBI" id="CHEBI:29105"/>
        <note>catalytic</note>
    </ligand>
</feature>
<dbReference type="SUPFAM" id="SSF55486">
    <property type="entry name" value="Metalloproteases ('zincins'), catalytic domain"/>
    <property type="match status" value="1"/>
</dbReference>
<dbReference type="Proteomes" id="UP000830454">
    <property type="component" value="Chromosome"/>
</dbReference>
<evidence type="ECO:0000313" key="4">
    <source>
        <dbReference type="EMBL" id="UOX33968.1"/>
    </source>
</evidence>
<keyword evidence="1" id="KW-0378">Hydrolase</keyword>
<keyword evidence="1" id="KW-0479">Metal-binding</keyword>
<dbReference type="InterPro" id="IPR006026">
    <property type="entry name" value="Peptidase_Metallo"/>
</dbReference>
<comment type="cofactor">
    <cofactor evidence="1">
        <name>Zn(2+)</name>
        <dbReference type="ChEBI" id="CHEBI:29105"/>
    </cofactor>
    <text evidence="1">Binds 1 zinc ion per subunit.</text>
</comment>
<gene>
    <name evidence="4" type="ORF">LXD69_00280</name>
</gene>
<accession>A0ABY4HN13</accession>
<dbReference type="PANTHER" id="PTHR10127:SF850">
    <property type="entry name" value="METALLOENDOPEPTIDASE"/>
    <property type="match status" value="1"/>
</dbReference>
<feature type="domain" description="Peptidase M12A" evidence="3">
    <location>
        <begin position="91"/>
        <end position="284"/>
    </location>
</feature>